<evidence type="ECO:0000313" key="3">
    <source>
        <dbReference type="EMBL" id="KNB69009.1"/>
    </source>
</evidence>
<dbReference type="Pfam" id="PF20316">
    <property type="entry name" value="DUF6612"/>
    <property type="match status" value="1"/>
</dbReference>
<dbReference type="EMBL" id="BJON01000021">
    <property type="protein sequence ID" value="GED71526.1"/>
    <property type="molecule type" value="Genomic_DNA"/>
</dbReference>
<gene>
    <name evidence="3" type="ORF">ADS79_31300</name>
    <name evidence="2" type="ORF">BRE01_52280</name>
</gene>
<evidence type="ECO:0000313" key="2">
    <source>
        <dbReference type="EMBL" id="GED71526.1"/>
    </source>
</evidence>
<evidence type="ECO:0000313" key="5">
    <source>
        <dbReference type="Proteomes" id="UP000319578"/>
    </source>
</evidence>
<evidence type="ECO:0000256" key="1">
    <source>
        <dbReference type="SAM" id="SignalP"/>
    </source>
</evidence>
<feature type="signal peptide" evidence="1">
    <location>
        <begin position="1"/>
        <end position="19"/>
    </location>
</feature>
<protein>
    <recommendedName>
        <fullName evidence="6">Lipoprotein</fullName>
    </recommendedName>
</protein>
<organism evidence="3 4">
    <name type="scientific">Brevibacillus reuszeri</name>
    <dbReference type="NCBI Taxonomy" id="54915"/>
    <lineage>
        <taxon>Bacteria</taxon>
        <taxon>Bacillati</taxon>
        <taxon>Bacillota</taxon>
        <taxon>Bacilli</taxon>
        <taxon>Bacillales</taxon>
        <taxon>Paenibacillaceae</taxon>
        <taxon>Brevibacillus</taxon>
    </lineage>
</organism>
<evidence type="ECO:0008006" key="6">
    <source>
        <dbReference type="Google" id="ProtNLM"/>
    </source>
</evidence>
<proteinExistence type="predicted"/>
<reference evidence="2 5" key="3">
    <citation type="submission" date="2019-06" db="EMBL/GenBank/DDBJ databases">
        <title>Whole genome shotgun sequence of Brevibacillus reuszeri NBRC 15719.</title>
        <authorList>
            <person name="Hosoyama A."/>
            <person name="Uohara A."/>
            <person name="Ohji S."/>
            <person name="Ichikawa N."/>
        </authorList>
    </citation>
    <scope>NUCLEOTIDE SEQUENCE [LARGE SCALE GENOMIC DNA]</scope>
    <source>
        <strain evidence="2 5">NBRC 15719</strain>
    </source>
</reference>
<dbReference type="AlphaFoldDB" id="A0A0K9YK19"/>
<keyword evidence="1" id="KW-0732">Signal</keyword>
<dbReference type="STRING" id="54915.ADS79_31300"/>
<accession>A0A0K9YK19</accession>
<dbReference type="OrthoDB" id="1957331at2"/>
<reference evidence="4" key="1">
    <citation type="submission" date="2015-07" db="EMBL/GenBank/DDBJ databases">
        <title>Genome sequencing project for genomic taxonomy and phylogenomics of Bacillus-like bacteria.</title>
        <authorList>
            <person name="Liu B."/>
            <person name="Wang J."/>
            <person name="Zhu Y."/>
            <person name="Liu G."/>
            <person name="Chen Q."/>
            <person name="Chen Z."/>
            <person name="Lan J."/>
            <person name="Che J."/>
            <person name="Ge C."/>
            <person name="Shi H."/>
            <person name="Pan Z."/>
            <person name="Liu X."/>
        </authorList>
    </citation>
    <scope>NUCLEOTIDE SEQUENCE [LARGE SCALE GENOMIC DNA]</scope>
    <source>
        <strain evidence="4">DSM 9887</strain>
    </source>
</reference>
<name>A0A0K9YK19_9BACL</name>
<dbReference type="InterPro" id="IPR046720">
    <property type="entry name" value="DUF6612"/>
</dbReference>
<sequence>MKKWTVLFFAVTTAISLTACSPAEKPSNTNAQTNGASEAAVVPTVEEMIEKTTKASADLKSFSMDSKVNQHMVMAQGEQKQEQNVEMAMKSDFVKEPVQMYQEIHMKMPQGEQAIKQYITNDGVFTEANGKWMKLPNEMKDQIMASMKTSLEPGKQMEQFKKIVKDTKVAVEGSDYVLSADLSGDNVKELAKELMSQAGGAGEQATAMLDSMNIKSLKIENAVNKDTYLPTRSVVNMSMEMEQEGQKIALDMEMTTTFSKHNEVSEIKVPEEALKAAPVQQ</sequence>
<dbReference type="Proteomes" id="UP000319578">
    <property type="component" value="Unassembled WGS sequence"/>
</dbReference>
<feature type="chain" id="PRO_5039077110" description="Lipoprotein" evidence="1">
    <location>
        <begin position="20"/>
        <end position="281"/>
    </location>
</feature>
<evidence type="ECO:0000313" key="4">
    <source>
        <dbReference type="Proteomes" id="UP000036834"/>
    </source>
</evidence>
<comment type="caution">
    <text evidence="3">The sequence shown here is derived from an EMBL/GenBank/DDBJ whole genome shotgun (WGS) entry which is preliminary data.</text>
</comment>
<reference evidence="3" key="2">
    <citation type="submission" date="2015-07" db="EMBL/GenBank/DDBJ databases">
        <title>MeaNS - Measles Nucleotide Surveillance Program.</title>
        <authorList>
            <person name="Tran T."/>
            <person name="Druce J."/>
        </authorList>
    </citation>
    <scope>NUCLEOTIDE SEQUENCE</scope>
    <source>
        <strain evidence="3">DSM 9887</strain>
    </source>
</reference>
<dbReference type="Proteomes" id="UP000036834">
    <property type="component" value="Unassembled WGS sequence"/>
</dbReference>
<keyword evidence="5" id="KW-1185">Reference proteome</keyword>
<dbReference type="RefSeq" id="WP_049742392.1">
    <property type="nucleotide sequence ID" value="NZ_BJON01000021.1"/>
</dbReference>
<dbReference type="PATRIC" id="fig|54915.3.peg.5959"/>
<dbReference type="EMBL" id="LGIQ01000016">
    <property type="protein sequence ID" value="KNB69009.1"/>
    <property type="molecule type" value="Genomic_DNA"/>
</dbReference>
<dbReference type="PROSITE" id="PS51257">
    <property type="entry name" value="PROKAR_LIPOPROTEIN"/>
    <property type="match status" value="1"/>
</dbReference>